<feature type="chain" id="PRO_5041288107" evidence="4">
    <location>
        <begin position="20"/>
        <end position="496"/>
    </location>
</feature>
<feature type="coiled-coil region" evidence="1">
    <location>
        <begin position="60"/>
        <end position="132"/>
    </location>
</feature>
<keyword evidence="3" id="KW-0812">Transmembrane</keyword>
<feature type="compositionally biased region" description="Low complexity" evidence="2">
    <location>
        <begin position="384"/>
        <end position="409"/>
    </location>
</feature>
<gene>
    <name evidence="5" type="ORF">EVOR1521_LOCUS13552</name>
</gene>
<keyword evidence="3" id="KW-0472">Membrane</keyword>
<keyword evidence="6" id="KW-1185">Reference proteome</keyword>
<feature type="transmembrane region" description="Helical" evidence="3">
    <location>
        <begin position="305"/>
        <end position="325"/>
    </location>
</feature>
<feature type="region of interest" description="Disordered" evidence="2">
    <location>
        <begin position="457"/>
        <end position="496"/>
    </location>
</feature>
<evidence type="ECO:0000256" key="3">
    <source>
        <dbReference type="SAM" id="Phobius"/>
    </source>
</evidence>
<dbReference type="Proteomes" id="UP001178507">
    <property type="component" value="Unassembled WGS sequence"/>
</dbReference>
<keyword evidence="1" id="KW-0175">Coiled coil</keyword>
<keyword evidence="4" id="KW-0732">Signal</keyword>
<evidence type="ECO:0000313" key="5">
    <source>
        <dbReference type="EMBL" id="CAJ1387475.1"/>
    </source>
</evidence>
<evidence type="ECO:0000256" key="4">
    <source>
        <dbReference type="SAM" id="SignalP"/>
    </source>
</evidence>
<reference evidence="5" key="1">
    <citation type="submission" date="2023-08" db="EMBL/GenBank/DDBJ databases">
        <authorList>
            <person name="Chen Y."/>
            <person name="Shah S."/>
            <person name="Dougan E. K."/>
            <person name="Thang M."/>
            <person name="Chan C."/>
        </authorList>
    </citation>
    <scope>NUCLEOTIDE SEQUENCE</scope>
</reference>
<comment type="caution">
    <text evidence="5">The sequence shown here is derived from an EMBL/GenBank/DDBJ whole genome shotgun (WGS) entry which is preliminary data.</text>
</comment>
<organism evidence="5 6">
    <name type="scientific">Effrenium voratum</name>
    <dbReference type="NCBI Taxonomy" id="2562239"/>
    <lineage>
        <taxon>Eukaryota</taxon>
        <taxon>Sar</taxon>
        <taxon>Alveolata</taxon>
        <taxon>Dinophyceae</taxon>
        <taxon>Suessiales</taxon>
        <taxon>Symbiodiniaceae</taxon>
        <taxon>Effrenium</taxon>
    </lineage>
</organism>
<feature type="signal peptide" evidence="4">
    <location>
        <begin position="1"/>
        <end position="19"/>
    </location>
</feature>
<evidence type="ECO:0000256" key="1">
    <source>
        <dbReference type="SAM" id="Coils"/>
    </source>
</evidence>
<proteinExistence type="predicted"/>
<feature type="transmembrane region" description="Helical" evidence="3">
    <location>
        <begin position="278"/>
        <end position="298"/>
    </location>
</feature>
<keyword evidence="3" id="KW-1133">Transmembrane helix</keyword>
<dbReference type="AlphaFoldDB" id="A0AA36MXR8"/>
<accession>A0AA36MXR8</accession>
<feature type="transmembrane region" description="Helical" evidence="3">
    <location>
        <begin position="196"/>
        <end position="214"/>
    </location>
</feature>
<evidence type="ECO:0000256" key="2">
    <source>
        <dbReference type="SAM" id="MobiDB-lite"/>
    </source>
</evidence>
<feature type="transmembrane region" description="Helical" evidence="3">
    <location>
        <begin position="170"/>
        <end position="189"/>
    </location>
</feature>
<feature type="transmembrane region" description="Helical" evidence="3">
    <location>
        <begin position="252"/>
        <end position="272"/>
    </location>
</feature>
<dbReference type="EMBL" id="CAUJNA010001524">
    <property type="protein sequence ID" value="CAJ1387475.1"/>
    <property type="molecule type" value="Genomic_DNA"/>
</dbReference>
<feature type="transmembrane region" description="Helical" evidence="3">
    <location>
        <begin position="226"/>
        <end position="245"/>
    </location>
</feature>
<name>A0AA36MXR8_9DINO</name>
<evidence type="ECO:0000313" key="6">
    <source>
        <dbReference type="Proteomes" id="UP001178507"/>
    </source>
</evidence>
<protein>
    <submittedName>
        <fullName evidence="5">Uncharacterized protein</fullName>
    </submittedName>
</protein>
<sequence length="496" mass="51716">MALVAMLRAALVLQVGIHAWKCSSVEQCHVLLAKVTAVRQEKEARALELSGLAQAASQKAAEAEEISRSSLQKAEKAEAEKARWKSRKDALEAQLRSLQEQLKNASAKEKQAEEAEQKVDAAKVAALKDKEREAEISAAPAQERCLDDFASCTAGLMVVQIQQWMSLLHINRFLVSVSSVLLGAVLLLLPAEAQGSAFAVASLVILPLLVGGSFRDFLSLVGQRPPEILTFAAGLLTATLALAFLWKGADGLRLLLGAGLTVLLGDLIQAVLCLALPATLEALSALALGLLGAAAGLYQKQSIQAFAMAAPAALLVSSGVLLFLATLSRSEAYLEDITSVLLPWAEPQSKEAAPFIWCGRLLWLLLQLPALARLRPVPAPVAPVAPSEQPAPAAKSGEPAAAAQANAAPSAAAAAEPSAAATAEAIAKDNASNEVPDLDPVATTELLQRTVNALQALERALPPRASSGPPPTSLAASSLPRSGPTLPDPRSDRGEA</sequence>
<feature type="region of interest" description="Disordered" evidence="2">
    <location>
        <begin position="381"/>
        <end position="409"/>
    </location>
</feature>
<feature type="compositionally biased region" description="Low complexity" evidence="2">
    <location>
        <begin position="473"/>
        <end position="482"/>
    </location>
</feature>